<accession>A0ABZ0IWG7</accession>
<name>A0ABZ0IWG7_9BACT</name>
<reference evidence="2 3" key="1">
    <citation type="journal article" date="2023" name="Microbiol. Resour. Announc.">
        <title>Complete Genome Sequence of Imperialibacter roseus strain P4T.</title>
        <authorList>
            <person name="Tizabi D.R."/>
            <person name="Bachvaroff T."/>
            <person name="Hill R.T."/>
        </authorList>
    </citation>
    <scope>NUCLEOTIDE SEQUENCE [LARGE SCALE GENOMIC DNA]</scope>
    <source>
        <strain evidence="2 3">P4T</strain>
    </source>
</reference>
<gene>
    <name evidence="2" type="ORF">RT717_05000</name>
</gene>
<evidence type="ECO:0000313" key="3">
    <source>
        <dbReference type="Proteomes" id="UP001302349"/>
    </source>
</evidence>
<dbReference type="InterPro" id="IPR043714">
    <property type="entry name" value="DUF5655"/>
</dbReference>
<keyword evidence="3" id="KW-1185">Reference proteome</keyword>
<dbReference type="EMBL" id="CP136051">
    <property type="protein sequence ID" value="WOK07987.1"/>
    <property type="molecule type" value="Genomic_DNA"/>
</dbReference>
<evidence type="ECO:0000313" key="2">
    <source>
        <dbReference type="EMBL" id="WOK07987.1"/>
    </source>
</evidence>
<evidence type="ECO:0000259" key="1">
    <source>
        <dbReference type="Pfam" id="PF18899"/>
    </source>
</evidence>
<protein>
    <submittedName>
        <fullName evidence="2">DUF5655 domain-containing protein</fullName>
    </submittedName>
</protein>
<proteinExistence type="predicted"/>
<sequence length="143" mass="17218">MWTCPLCNNSFSRENQYHSCNDRTLESFLERRRPEIVELFYYFIDQYKQIGDFEVHPAKTQIGFGAKLRFGYIPRVGKEFIDVALTLPRKYEDNLCFHRIGEVPGSEIYQHYLRLMHKDDINDEVKKYMKLALDYGNKEFNDW</sequence>
<dbReference type="RefSeq" id="WP_317490635.1">
    <property type="nucleotide sequence ID" value="NZ_CP136051.1"/>
</dbReference>
<dbReference type="Pfam" id="PF18899">
    <property type="entry name" value="DUF5655"/>
    <property type="match status" value="1"/>
</dbReference>
<feature type="domain" description="DUF5655" evidence="1">
    <location>
        <begin position="30"/>
        <end position="132"/>
    </location>
</feature>
<organism evidence="2 3">
    <name type="scientific">Imperialibacter roseus</name>
    <dbReference type="NCBI Taxonomy" id="1324217"/>
    <lineage>
        <taxon>Bacteria</taxon>
        <taxon>Pseudomonadati</taxon>
        <taxon>Bacteroidota</taxon>
        <taxon>Cytophagia</taxon>
        <taxon>Cytophagales</taxon>
        <taxon>Flammeovirgaceae</taxon>
        <taxon>Imperialibacter</taxon>
    </lineage>
</organism>
<dbReference type="Proteomes" id="UP001302349">
    <property type="component" value="Chromosome"/>
</dbReference>